<keyword evidence="1" id="KW-0812">Transmembrane</keyword>
<dbReference type="Proteomes" id="UP000030669">
    <property type="component" value="Unassembled WGS sequence"/>
</dbReference>
<gene>
    <name evidence="2" type="ORF">GLOTRDRAFT_130443</name>
</gene>
<name>S7RMX9_GLOTA</name>
<dbReference type="HOGENOM" id="CLU_1129152_0_0_1"/>
<organism evidence="2 3">
    <name type="scientific">Gloeophyllum trabeum (strain ATCC 11539 / FP-39264 / Madison 617)</name>
    <name type="common">Brown rot fungus</name>
    <dbReference type="NCBI Taxonomy" id="670483"/>
    <lineage>
        <taxon>Eukaryota</taxon>
        <taxon>Fungi</taxon>
        <taxon>Dikarya</taxon>
        <taxon>Basidiomycota</taxon>
        <taxon>Agaricomycotina</taxon>
        <taxon>Agaricomycetes</taxon>
        <taxon>Gloeophyllales</taxon>
        <taxon>Gloeophyllaceae</taxon>
        <taxon>Gloeophyllum</taxon>
    </lineage>
</organism>
<feature type="transmembrane region" description="Helical" evidence="1">
    <location>
        <begin position="98"/>
        <end position="117"/>
    </location>
</feature>
<dbReference type="EMBL" id="KB469304">
    <property type="protein sequence ID" value="EPQ54059.1"/>
    <property type="molecule type" value="Genomic_DNA"/>
</dbReference>
<protein>
    <submittedName>
        <fullName evidence="2">Uncharacterized protein</fullName>
    </submittedName>
</protein>
<dbReference type="KEGG" id="gtr:GLOTRDRAFT_130443"/>
<dbReference type="AlphaFoldDB" id="S7RMX9"/>
<proteinExistence type="predicted"/>
<reference evidence="2 3" key="1">
    <citation type="journal article" date="2012" name="Science">
        <title>The Paleozoic origin of enzymatic lignin decomposition reconstructed from 31 fungal genomes.</title>
        <authorList>
            <person name="Floudas D."/>
            <person name="Binder M."/>
            <person name="Riley R."/>
            <person name="Barry K."/>
            <person name="Blanchette R.A."/>
            <person name="Henrissat B."/>
            <person name="Martinez A.T."/>
            <person name="Otillar R."/>
            <person name="Spatafora J.W."/>
            <person name="Yadav J.S."/>
            <person name="Aerts A."/>
            <person name="Benoit I."/>
            <person name="Boyd A."/>
            <person name="Carlson A."/>
            <person name="Copeland A."/>
            <person name="Coutinho P.M."/>
            <person name="de Vries R.P."/>
            <person name="Ferreira P."/>
            <person name="Findley K."/>
            <person name="Foster B."/>
            <person name="Gaskell J."/>
            <person name="Glotzer D."/>
            <person name="Gorecki P."/>
            <person name="Heitman J."/>
            <person name="Hesse C."/>
            <person name="Hori C."/>
            <person name="Igarashi K."/>
            <person name="Jurgens J.A."/>
            <person name="Kallen N."/>
            <person name="Kersten P."/>
            <person name="Kohler A."/>
            <person name="Kuees U."/>
            <person name="Kumar T.K.A."/>
            <person name="Kuo A."/>
            <person name="LaButti K."/>
            <person name="Larrondo L.F."/>
            <person name="Lindquist E."/>
            <person name="Ling A."/>
            <person name="Lombard V."/>
            <person name="Lucas S."/>
            <person name="Lundell T."/>
            <person name="Martin R."/>
            <person name="McLaughlin D.J."/>
            <person name="Morgenstern I."/>
            <person name="Morin E."/>
            <person name="Murat C."/>
            <person name="Nagy L.G."/>
            <person name="Nolan M."/>
            <person name="Ohm R.A."/>
            <person name="Patyshakuliyeva A."/>
            <person name="Rokas A."/>
            <person name="Ruiz-Duenas F.J."/>
            <person name="Sabat G."/>
            <person name="Salamov A."/>
            <person name="Samejima M."/>
            <person name="Schmutz J."/>
            <person name="Slot J.C."/>
            <person name="St John F."/>
            <person name="Stenlid J."/>
            <person name="Sun H."/>
            <person name="Sun S."/>
            <person name="Syed K."/>
            <person name="Tsang A."/>
            <person name="Wiebenga A."/>
            <person name="Young D."/>
            <person name="Pisabarro A."/>
            <person name="Eastwood D.C."/>
            <person name="Martin F."/>
            <person name="Cullen D."/>
            <person name="Grigoriev I.V."/>
            <person name="Hibbett D.S."/>
        </authorList>
    </citation>
    <scope>NUCLEOTIDE SEQUENCE [LARGE SCALE GENOMIC DNA]</scope>
    <source>
        <strain evidence="2 3">ATCC 11539</strain>
    </source>
</reference>
<dbReference type="OrthoDB" id="5389493at2759"/>
<evidence type="ECO:0000256" key="1">
    <source>
        <dbReference type="SAM" id="Phobius"/>
    </source>
</evidence>
<feature type="transmembrane region" description="Helical" evidence="1">
    <location>
        <begin position="12"/>
        <end position="31"/>
    </location>
</feature>
<keyword evidence="3" id="KW-1185">Reference proteome</keyword>
<keyword evidence="1" id="KW-0472">Membrane</keyword>
<dbReference type="GeneID" id="19302100"/>
<feature type="transmembrane region" description="Helical" evidence="1">
    <location>
        <begin position="184"/>
        <end position="207"/>
    </location>
</feature>
<dbReference type="RefSeq" id="XP_007867400.1">
    <property type="nucleotide sequence ID" value="XM_007869209.1"/>
</dbReference>
<sequence length="246" mass="27196">MSCNRHLPNFKKFIVGVVLWNVGFAVVVYAAHLLTSARIRRPAVLGGSMSSVLCNLGIIGALLSAVVLGVRAEGTLDEYSWLRSHYTSRSRRLRHSSTVIFLVVSLLVWLRIAILLRREIFRVKVQELFDSRRWQSPVMVLYVPALQPLAFLAIPTMLLVRSLLLTASTKSATFQEEKQTHDGWLFYLLGALPELVAVMSFAVPGLVPESHGSSAAVDVDIEINDLTMSHHNPAATRTLPGRGLVS</sequence>
<feature type="transmembrane region" description="Helical" evidence="1">
    <location>
        <begin position="52"/>
        <end position="72"/>
    </location>
</feature>
<feature type="transmembrane region" description="Helical" evidence="1">
    <location>
        <begin position="138"/>
        <end position="164"/>
    </location>
</feature>
<evidence type="ECO:0000313" key="3">
    <source>
        <dbReference type="Proteomes" id="UP000030669"/>
    </source>
</evidence>
<evidence type="ECO:0000313" key="2">
    <source>
        <dbReference type="EMBL" id="EPQ54059.1"/>
    </source>
</evidence>
<keyword evidence="1" id="KW-1133">Transmembrane helix</keyword>
<accession>S7RMX9</accession>